<keyword evidence="2" id="KW-1185">Reference proteome</keyword>
<protein>
    <submittedName>
        <fullName evidence="1">Uncharacterized protein</fullName>
    </submittedName>
</protein>
<dbReference type="Proteomes" id="UP000309997">
    <property type="component" value="Unassembled WGS sequence"/>
</dbReference>
<dbReference type="EMBL" id="RCHU02000008">
    <property type="protein sequence ID" value="KAL3582685.1"/>
    <property type="molecule type" value="Genomic_DNA"/>
</dbReference>
<gene>
    <name evidence="1" type="ORF">D5086_017017</name>
</gene>
<comment type="caution">
    <text evidence="1">The sequence shown here is derived from an EMBL/GenBank/DDBJ whole genome shotgun (WGS) entry which is preliminary data.</text>
</comment>
<organism evidence="1 2">
    <name type="scientific">Populus alba</name>
    <name type="common">White poplar</name>
    <dbReference type="NCBI Taxonomy" id="43335"/>
    <lineage>
        <taxon>Eukaryota</taxon>
        <taxon>Viridiplantae</taxon>
        <taxon>Streptophyta</taxon>
        <taxon>Embryophyta</taxon>
        <taxon>Tracheophyta</taxon>
        <taxon>Spermatophyta</taxon>
        <taxon>Magnoliopsida</taxon>
        <taxon>eudicotyledons</taxon>
        <taxon>Gunneridae</taxon>
        <taxon>Pentapetalae</taxon>
        <taxon>rosids</taxon>
        <taxon>fabids</taxon>
        <taxon>Malpighiales</taxon>
        <taxon>Salicaceae</taxon>
        <taxon>Saliceae</taxon>
        <taxon>Populus</taxon>
    </lineage>
</organism>
<sequence>MSGLQLVDSNRHSAPLTVLDKHPFLKENGSKSNRGQGLFDGCICLASLLMCKGSSKHLIHIGTSLHSNLVFLPESPPLSMASGEQLNLLHRLGFDGRWALVGWGNQGFVGMTFVRPIGYLEWV</sequence>
<name>A0ACC4BW65_POPAL</name>
<reference evidence="1 2" key="1">
    <citation type="journal article" date="2024" name="Plant Biotechnol. J.">
        <title>Genome and CRISPR/Cas9 system of a widespread forest tree (Populus alba) in the world.</title>
        <authorList>
            <person name="Liu Y.J."/>
            <person name="Jiang P.F."/>
            <person name="Han X.M."/>
            <person name="Li X.Y."/>
            <person name="Wang H.M."/>
            <person name="Wang Y.J."/>
            <person name="Wang X.X."/>
            <person name="Zeng Q.Y."/>
        </authorList>
    </citation>
    <scope>NUCLEOTIDE SEQUENCE [LARGE SCALE GENOMIC DNA]</scope>
    <source>
        <strain evidence="2">cv. PAL-ZL1</strain>
    </source>
</reference>
<evidence type="ECO:0000313" key="1">
    <source>
        <dbReference type="EMBL" id="KAL3582685.1"/>
    </source>
</evidence>
<proteinExistence type="predicted"/>
<accession>A0ACC4BW65</accession>
<evidence type="ECO:0000313" key="2">
    <source>
        <dbReference type="Proteomes" id="UP000309997"/>
    </source>
</evidence>